<proteinExistence type="predicted"/>
<protein>
    <submittedName>
        <fullName evidence="2 4">Uncharacterized protein</fullName>
    </submittedName>
</protein>
<dbReference type="WBParaSite" id="GPUH_0002298801-mRNA-1">
    <property type="protein sequence ID" value="GPUH_0002298801-mRNA-1"/>
    <property type="gene ID" value="GPUH_0002298801"/>
</dbReference>
<feature type="transmembrane region" description="Helical" evidence="1">
    <location>
        <begin position="93"/>
        <end position="116"/>
    </location>
</feature>
<evidence type="ECO:0000313" key="2">
    <source>
        <dbReference type="EMBL" id="VDN40782.1"/>
    </source>
</evidence>
<keyword evidence="1" id="KW-0472">Membrane</keyword>
<keyword evidence="1" id="KW-1133">Transmembrane helix</keyword>
<accession>A0A183EPR9</accession>
<dbReference type="SUPFAM" id="SSF90112">
    <property type="entry name" value="Neurotransmitter-gated ion-channel transmembrane pore"/>
    <property type="match status" value="1"/>
</dbReference>
<evidence type="ECO:0000256" key="1">
    <source>
        <dbReference type="SAM" id="Phobius"/>
    </source>
</evidence>
<dbReference type="GO" id="GO:0016020">
    <property type="term" value="C:membrane"/>
    <property type="evidence" value="ECO:0007669"/>
    <property type="project" value="InterPro"/>
</dbReference>
<keyword evidence="1" id="KW-0812">Transmembrane</keyword>
<dbReference type="GO" id="GO:0006811">
    <property type="term" value="P:monoatomic ion transport"/>
    <property type="evidence" value="ECO:0007669"/>
    <property type="project" value="InterPro"/>
</dbReference>
<dbReference type="Proteomes" id="UP000271098">
    <property type="component" value="Unassembled WGS sequence"/>
</dbReference>
<name>A0A183EPR9_9BILA</name>
<reference evidence="2 3" key="2">
    <citation type="submission" date="2018-11" db="EMBL/GenBank/DDBJ databases">
        <authorList>
            <consortium name="Pathogen Informatics"/>
        </authorList>
    </citation>
    <scope>NUCLEOTIDE SEQUENCE [LARGE SCALE GENOMIC DNA]</scope>
</reference>
<evidence type="ECO:0000313" key="3">
    <source>
        <dbReference type="Proteomes" id="UP000271098"/>
    </source>
</evidence>
<gene>
    <name evidence="2" type="ORF">GPUH_LOCUS22960</name>
</gene>
<organism evidence="4">
    <name type="scientific">Gongylonema pulchrum</name>
    <dbReference type="NCBI Taxonomy" id="637853"/>
    <lineage>
        <taxon>Eukaryota</taxon>
        <taxon>Metazoa</taxon>
        <taxon>Ecdysozoa</taxon>
        <taxon>Nematoda</taxon>
        <taxon>Chromadorea</taxon>
        <taxon>Rhabditida</taxon>
        <taxon>Spirurina</taxon>
        <taxon>Spiruromorpha</taxon>
        <taxon>Spiruroidea</taxon>
        <taxon>Gongylonematidae</taxon>
        <taxon>Gongylonema</taxon>
    </lineage>
</organism>
<evidence type="ECO:0000313" key="4">
    <source>
        <dbReference type="WBParaSite" id="GPUH_0002298801-mRNA-1"/>
    </source>
</evidence>
<sequence>MAMKLAPLEWMEKTLIQIAKLTKCQKVNSIGNKIRFANCSILLMSTCFSYPNAEYTCKNFEAILPLRAETIRQNRRLARDEHDWLAAVVERSFFIVFLLMYTFVTVGISAIGFYYWSSVDYITNHYKQ</sequence>
<keyword evidence="3" id="KW-1185">Reference proteome</keyword>
<dbReference type="EMBL" id="UYRT01096416">
    <property type="protein sequence ID" value="VDN40782.1"/>
    <property type="molecule type" value="Genomic_DNA"/>
</dbReference>
<dbReference type="InterPro" id="IPR036719">
    <property type="entry name" value="Neuro-gated_channel_TM_sf"/>
</dbReference>
<dbReference type="AlphaFoldDB" id="A0A183EPR9"/>
<reference evidence="4" key="1">
    <citation type="submission" date="2016-06" db="UniProtKB">
        <authorList>
            <consortium name="WormBaseParasite"/>
        </authorList>
    </citation>
    <scope>IDENTIFICATION</scope>
</reference>
<dbReference type="OrthoDB" id="5859389at2759"/>